<reference evidence="7 8" key="1">
    <citation type="journal article" date="2015" name="Genome Announc.">
        <title>Expanding the biotechnology potential of lactobacilli through comparative genomics of 213 strains and associated genera.</title>
        <authorList>
            <person name="Sun Z."/>
            <person name="Harris H.M."/>
            <person name="McCann A."/>
            <person name="Guo C."/>
            <person name="Argimon S."/>
            <person name="Zhang W."/>
            <person name="Yang X."/>
            <person name="Jeffery I.B."/>
            <person name="Cooney J.C."/>
            <person name="Kagawa T.F."/>
            <person name="Liu W."/>
            <person name="Song Y."/>
            <person name="Salvetti E."/>
            <person name="Wrobel A."/>
            <person name="Rasinkangas P."/>
            <person name="Parkhill J."/>
            <person name="Rea M.C."/>
            <person name="O'Sullivan O."/>
            <person name="Ritari J."/>
            <person name="Douillard F.P."/>
            <person name="Paul Ross R."/>
            <person name="Yang R."/>
            <person name="Briner A.E."/>
            <person name="Felis G.E."/>
            <person name="de Vos W.M."/>
            <person name="Barrangou R."/>
            <person name="Klaenhammer T.R."/>
            <person name="Caufield P.W."/>
            <person name="Cui Y."/>
            <person name="Zhang H."/>
            <person name="O'Toole P.W."/>
        </authorList>
    </citation>
    <scope>NUCLEOTIDE SEQUENCE [LARGE SCALE GENOMIC DNA]</scope>
    <source>
        <strain evidence="5 8">ATCC BAA-66</strain>
        <strain evidence="6 7">DSM 13344</strain>
    </source>
</reference>
<keyword evidence="7" id="KW-1185">Reference proteome</keyword>
<evidence type="ECO:0000256" key="2">
    <source>
        <dbReference type="ARBA" id="ARBA00023125"/>
    </source>
</evidence>
<sequence>MTTIKDVAAQAGVSPATVSRVLNHDPKLSVSDETRQKIFTTVDELNYHGRKYHRRTTKNHKIALVQWYTENEEQDDLYYQRIRLGIEKALEKNHYEPVRLFKDVSAASSTDFAGTIAVGKFSDPQIDDILNLSPHTIFVGYNTIAHGIDSVTADVDDAMQKVIQTFLDSGIEDIGMIAGTEQTSDGLVTVNDQRTDSFRNFLQTKGLYHPEFVFSAPFTADDGYNAMKQAINTLGDQLPHAFFIANDVMAMGCVKALQHAHLDIPERVSLIGFNDNELARYLSPSLTTIHVPTHEMGAESVYLLKRRLHDPENSPALNVRLRTNLILRSSTLK</sequence>
<dbReference type="PRINTS" id="PR00036">
    <property type="entry name" value="HTHLACI"/>
</dbReference>
<dbReference type="EMBL" id="JQAT01000007">
    <property type="protein sequence ID" value="KRN27544.1"/>
    <property type="molecule type" value="Genomic_DNA"/>
</dbReference>
<dbReference type="SUPFAM" id="SSF53822">
    <property type="entry name" value="Periplasmic binding protein-like I"/>
    <property type="match status" value="1"/>
</dbReference>
<feature type="domain" description="HTH lacI-type" evidence="4">
    <location>
        <begin position="2"/>
        <end position="58"/>
    </location>
</feature>
<dbReference type="GO" id="GO:0003700">
    <property type="term" value="F:DNA-binding transcription factor activity"/>
    <property type="evidence" value="ECO:0007669"/>
    <property type="project" value="TreeGrafter"/>
</dbReference>
<dbReference type="PROSITE" id="PS00356">
    <property type="entry name" value="HTH_LACI_1"/>
    <property type="match status" value="1"/>
</dbReference>
<dbReference type="Pfam" id="PF00356">
    <property type="entry name" value="LacI"/>
    <property type="match status" value="1"/>
</dbReference>
<dbReference type="InterPro" id="IPR046335">
    <property type="entry name" value="LacI/GalR-like_sensor"/>
</dbReference>
<dbReference type="GO" id="GO:0000976">
    <property type="term" value="F:transcription cis-regulatory region binding"/>
    <property type="evidence" value="ECO:0007669"/>
    <property type="project" value="TreeGrafter"/>
</dbReference>
<dbReference type="SUPFAM" id="SSF47413">
    <property type="entry name" value="lambda repressor-like DNA-binding domains"/>
    <property type="match status" value="1"/>
</dbReference>
<gene>
    <name evidence="5" type="ORF">IV38_GL001999</name>
    <name evidence="6" type="ORF">IV40_GL002030</name>
</gene>
<dbReference type="SMART" id="SM00354">
    <property type="entry name" value="HTH_LACI"/>
    <property type="match status" value="1"/>
</dbReference>
<accession>A0A0R2FNZ2</accession>
<comment type="caution">
    <text evidence="6">The sequence shown here is derived from an EMBL/GenBank/DDBJ whole genome shotgun (WGS) entry which is preliminary data.</text>
</comment>
<protein>
    <submittedName>
        <fullName evidence="6">LacI family transcription regulator</fullName>
    </submittedName>
</protein>
<dbReference type="InterPro" id="IPR000843">
    <property type="entry name" value="HTH_LacI"/>
</dbReference>
<dbReference type="Gene3D" id="1.10.260.40">
    <property type="entry name" value="lambda repressor-like DNA-binding domains"/>
    <property type="match status" value="1"/>
</dbReference>
<dbReference type="Proteomes" id="UP000051751">
    <property type="component" value="Unassembled WGS sequence"/>
</dbReference>
<dbReference type="EMBL" id="JQAZ01000008">
    <property type="protein sequence ID" value="KRN30184.1"/>
    <property type="molecule type" value="Genomic_DNA"/>
</dbReference>
<dbReference type="PANTHER" id="PTHR30146:SF149">
    <property type="entry name" value="HTH-TYPE TRANSCRIPTIONAL REGULATOR EBGR"/>
    <property type="match status" value="1"/>
</dbReference>
<dbReference type="CDD" id="cd01392">
    <property type="entry name" value="HTH_LacI"/>
    <property type="match status" value="1"/>
</dbReference>
<dbReference type="STRING" id="81857.IV38_GL001999"/>
<evidence type="ECO:0000313" key="5">
    <source>
        <dbReference type="EMBL" id="KRN27544.1"/>
    </source>
</evidence>
<dbReference type="Pfam" id="PF13377">
    <property type="entry name" value="Peripla_BP_3"/>
    <property type="match status" value="1"/>
</dbReference>
<dbReference type="InterPro" id="IPR010982">
    <property type="entry name" value="Lambda_DNA-bd_dom_sf"/>
</dbReference>
<keyword evidence="3" id="KW-0804">Transcription</keyword>
<name>A0A0R2FNZ2_9LACO</name>
<evidence type="ECO:0000256" key="3">
    <source>
        <dbReference type="ARBA" id="ARBA00023163"/>
    </source>
</evidence>
<dbReference type="Proteomes" id="UP000051645">
    <property type="component" value="Unassembled WGS sequence"/>
</dbReference>
<evidence type="ECO:0000313" key="7">
    <source>
        <dbReference type="Proteomes" id="UP000051645"/>
    </source>
</evidence>
<proteinExistence type="predicted"/>
<keyword evidence="1" id="KW-0805">Transcription regulation</keyword>
<dbReference type="AlphaFoldDB" id="A0A0R2FNZ2"/>
<dbReference type="RefSeq" id="WP_057771027.1">
    <property type="nucleotide sequence ID" value="NZ_JQAT01000007.1"/>
</dbReference>
<dbReference type="InterPro" id="IPR028082">
    <property type="entry name" value="Peripla_BP_I"/>
</dbReference>
<evidence type="ECO:0000259" key="4">
    <source>
        <dbReference type="PROSITE" id="PS50932"/>
    </source>
</evidence>
<keyword evidence="2" id="KW-0238">DNA-binding</keyword>
<organism evidence="6 7">
    <name type="scientific">Lactobacillus selangorensis</name>
    <dbReference type="NCBI Taxonomy" id="81857"/>
    <lineage>
        <taxon>Bacteria</taxon>
        <taxon>Bacillati</taxon>
        <taxon>Bacillota</taxon>
        <taxon>Bacilli</taxon>
        <taxon>Lactobacillales</taxon>
        <taxon>Lactobacillaceae</taxon>
        <taxon>Lactobacillus</taxon>
    </lineage>
</organism>
<evidence type="ECO:0000313" key="8">
    <source>
        <dbReference type="Proteomes" id="UP000051751"/>
    </source>
</evidence>
<dbReference type="OrthoDB" id="43195at2"/>
<dbReference type="CDD" id="cd01544">
    <property type="entry name" value="PBP1_GalR"/>
    <property type="match status" value="1"/>
</dbReference>
<dbReference type="PANTHER" id="PTHR30146">
    <property type="entry name" value="LACI-RELATED TRANSCRIPTIONAL REPRESSOR"/>
    <property type="match status" value="1"/>
</dbReference>
<dbReference type="PATRIC" id="fig|81857.3.peg.2040"/>
<dbReference type="PROSITE" id="PS50932">
    <property type="entry name" value="HTH_LACI_2"/>
    <property type="match status" value="1"/>
</dbReference>
<dbReference type="Gene3D" id="3.40.50.2300">
    <property type="match status" value="2"/>
</dbReference>
<evidence type="ECO:0000313" key="6">
    <source>
        <dbReference type="EMBL" id="KRN30184.1"/>
    </source>
</evidence>
<evidence type="ECO:0000256" key="1">
    <source>
        <dbReference type="ARBA" id="ARBA00023015"/>
    </source>
</evidence>